<reference evidence="1 4" key="3">
    <citation type="journal article" date="2017" name="Nat. Microbiol.">
        <title>Natural product diversity associated with the nematode symbionts Photorhabdus and Xenorhabdus.</title>
        <authorList>
            <person name="Tobias N.J."/>
            <person name="Wolff H."/>
            <person name="Djahanschiri B."/>
            <person name="Grundmann F."/>
            <person name="Kronenwerth M."/>
            <person name="Shi Y.M."/>
            <person name="Simonyi S."/>
            <person name="Grun P."/>
            <person name="Shapiro-Ilan D."/>
            <person name="Pidot S.J."/>
            <person name="Stinear T.P."/>
            <person name="Ebersberger I."/>
            <person name="Bode H.B."/>
        </authorList>
    </citation>
    <scope>NUCLEOTIDE SEQUENCE [LARGE SCALE GENOMIC DNA]</scope>
    <source>
        <strain evidence="1 4">DSM 17908</strain>
    </source>
</reference>
<reference evidence="2" key="1">
    <citation type="submission" date="2016-10" db="EMBL/GenBank/DDBJ databases">
        <authorList>
            <person name="de Groot N.N."/>
        </authorList>
    </citation>
    <scope>NUCLEOTIDE SEQUENCE [LARGE SCALE GENOMIC DNA]</scope>
    <source>
        <strain evidence="2">DSM 17908</strain>
    </source>
</reference>
<dbReference type="EMBL" id="FORG01000003">
    <property type="protein sequence ID" value="SFI76489.1"/>
    <property type="molecule type" value="Genomic_DNA"/>
</dbReference>
<accession>A0A1I3KVD5</accession>
<name>A0A1I3KVD5_9GAMM</name>
<dbReference type="STRING" id="351675.SAMN05421680_103205"/>
<dbReference type="AlphaFoldDB" id="A0A1I3KVD5"/>
<proteinExistence type="predicted"/>
<reference evidence="3" key="2">
    <citation type="submission" date="2016-10" db="EMBL/GenBank/DDBJ databases">
        <authorList>
            <person name="Varghese N."/>
            <person name="Submissions S."/>
        </authorList>
    </citation>
    <scope>NUCLEOTIDE SEQUENCE [LARGE SCALE GENOMIC DNA]</scope>
    <source>
        <strain evidence="3">DSM 17908</strain>
    </source>
</reference>
<dbReference type="Proteomes" id="UP000224607">
    <property type="component" value="Unassembled WGS sequence"/>
</dbReference>
<gene>
    <name evidence="2" type="ORF">SAMN05421680_103205</name>
    <name evidence="1" type="ORF">Xmau_01376</name>
</gene>
<evidence type="ECO:0000313" key="2">
    <source>
        <dbReference type="EMBL" id="SFI76489.1"/>
    </source>
</evidence>
<organism evidence="2 3">
    <name type="scientific">Xenorhabdus mauleonii</name>
    <dbReference type="NCBI Taxonomy" id="351675"/>
    <lineage>
        <taxon>Bacteria</taxon>
        <taxon>Pseudomonadati</taxon>
        <taxon>Pseudomonadota</taxon>
        <taxon>Gammaproteobacteria</taxon>
        <taxon>Enterobacterales</taxon>
        <taxon>Morganellaceae</taxon>
        <taxon>Xenorhabdus</taxon>
    </lineage>
</organism>
<dbReference type="Proteomes" id="UP000198919">
    <property type="component" value="Unassembled WGS sequence"/>
</dbReference>
<keyword evidence="4" id="KW-1185">Reference proteome</keyword>
<dbReference type="EMBL" id="NITY01000003">
    <property type="protein sequence ID" value="PHM45168.1"/>
    <property type="molecule type" value="Genomic_DNA"/>
</dbReference>
<evidence type="ECO:0000313" key="1">
    <source>
        <dbReference type="EMBL" id="PHM45168.1"/>
    </source>
</evidence>
<evidence type="ECO:0000313" key="3">
    <source>
        <dbReference type="Proteomes" id="UP000198919"/>
    </source>
</evidence>
<evidence type="ECO:0000313" key="4">
    <source>
        <dbReference type="Proteomes" id="UP000224607"/>
    </source>
</evidence>
<protein>
    <submittedName>
        <fullName evidence="2">Uncharacterized protein</fullName>
    </submittedName>
</protein>
<sequence length="95" mass="11114">MAAKIEVRLRFTRFSVVFVYFNGKLYFFSDQAHGFLKRILLSSVTLRRYFLQPVNFIENLDLTVFLGLTEHNEEKNTFHNIANHLPDRDGGAFSL</sequence>